<evidence type="ECO:0000256" key="10">
    <source>
        <dbReference type="ARBA" id="ARBA00023136"/>
    </source>
</evidence>
<dbReference type="GO" id="GO:0015297">
    <property type="term" value="F:antiporter activity"/>
    <property type="evidence" value="ECO:0007669"/>
    <property type="project" value="UniProtKB-KW"/>
</dbReference>
<evidence type="ECO:0000256" key="7">
    <source>
        <dbReference type="ARBA" id="ARBA00022958"/>
    </source>
</evidence>
<keyword evidence="6" id="KW-0375">Hydrogen ion transport</keyword>
<gene>
    <name evidence="12" type="ORF">RIF29_30010</name>
</gene>
<protein>
    <submittedName>
        <fullName evidence="12">Uncharacterized protein</fullName>
    </submittedName>
</protein>
<sequence length="74" mass="8745">MIHALPLLVDNQVSDRYVKTVPLVVQMLDVRRYQKLEIVEELRTERGRFELEVGIGKSPSLSDDEIWWELRHKA</sequence>
<evidence type="ECO:0000256" key="2">
    <source>
        <dbReference type="ARBA" id="ARBA00022448"/>
    </source>
</evidence>
<accession>A0AAN9I0X6</accession>
<keyword evidence="5" id="KW-0812">Transmembrane</keyword>
<comment type="subcellular location">
    <subcellularLocation>
        <location evidence="1">Membrane</location>
        <topology evidence="1">Multi-pass membrane protein</topology>
    </subcellularLocation>
</comment>
<evidence type="ECO:0000256" key="11">
    <source>
        <dbReference type="ARBA" id="ARBA00043980"/>
    </source>
</evidence>
<evidence type="ECO:0000256" key="9">
    <source>
        <dbReference type="ARBA" id="ARBA00023065"/>
    </source>
</evidence>
<keyword evidence="9" id="KW-0406">Ion transport</keyword>
<evidence type="ECO:0000256" key="4">
    <source>
        <dbReference type="ARBA" id="ARBA00022538"/>
    </source>
</evidence>
<keyword evidence="13" id="KW-1185">Reference proteome</keyword>
<dbReference type="PANTHER" id="PTHR33650">
    <property type="entry name" value="CHLOROPLAST ENVELOPE MEMBRANE PROTEIN-RELATED"/>
    <property type="match status" value="1"/>
</dbReference>
<dbReference type="AlphaFoldDB" id="A0AAN9I0X6"/>
<evidence type="ECO:0000313" key="12">
    <source>
        <dbReference type="EMBL" id="KAK7256556.1"/>
    </source>
</evidence>
<dbReference type="GO" id="GO:0016020">
    <property type="term" value="C:membrane"/>
    <property type="evidence" value="ECO:0007669"/>
    <property type="project" value="UniProtKB-SubCell"/>
</dbReference>
<keyword evidence="8" id="KW-1133">Transmembrane helix</keyword>
<dbReference type="PANTHER" id="PTHR33650:SF1">
    <property type="entry name" value="CHLOROPLAST ENVELOPE MEMBRANE PROTEIN"/>
    <property type="match status" value="1"/>
</dbReference>
<name>A0AAN9I0X6_CROPI</name>
<comment type="caution">
    <text evidence="12">The sequence shown here is derived from an EMBL/GenBank/DDBJ whole genome shotgun (WGS) entry which is preliminary data.</text>
</comment>
<dbReference type="Proteomes" id="UP001372338">
    <property type="component" value="Unassembled WGS sequence"/>
</dbReference>
<proteinExistence type="inferred from homology"/>
<dbReference type="EMBL" id="JAYWIO010000006">
    <property type="protein sequence ID" value="KAK7256556.1"/>
    <property type="molecule type" value="Genomic_DNA"/>
</dbReference>
<dbReference type="GO" id="GO:0006813">
    <property type="term" value="P:potassium ion transport"/>
    <property type="evidence" value="ECO:0007669"/>
    <property type="project" value="UniProtKB-KW"/>
</dbReference>
<keyword evidence="2" id="KW-0813">Transport</keyword>
<keyword evidence="3" id="KW-0050">Antiport</keyword>
<keyword evidence="7" id="KW-0630">Potassium</keyword>
<evidence type="ECO:0000256" key="3">
    <source>
        <dbReference type="ARBA" id="ARBA00022449"/>
    </source>
</evidence>
<reference evidence="12 13" key="1">
    <citation type="submission" date="2024-01" db="EMBL/GenBank/DDBJ databases">
        <title>The genomes of 5 underutilized Papilionoideae crops provide insights into root nodulation and disease resistanc.</title>
        <authorList>
            <person name="Yuan L."/>
        </authorList>
    </citation>
    <scope>NUCLEOTIDE SEQUENCE [LARGE SCALE GENOMIC DNA]</scope>
    <source>
        <strain evidence="12">ZHUSHIDOU_FW_LH</strain>
        <tissue evidence="12">Leaf</tissue>
    </source>
</reference>
<keyword evidence="10" id="KW-0472">Membrane</keyword>
<organism evidence="12 13">
    <name type="scientific">Crotalaria pallida</name>
    <name type="common">Smooth rattlebox</name>
    <name type="synonym">Crotalaria striata</name>
    <dbReference type="NCBI Taxonomy" id="3830"/>
    <lineage>
        <taxon>Eukaryota</taxon>
        <taxon>Viridiplantae</taxon>
        <taxon>Streptophyta</taxon>
        <taxon>Embryophyta</taxon>
        <taxon>Tracheophyta</taxon>
        <taxon>Spermatophyta</taxon>
        <taxon>Magnoliopsida</taxon>
        <taxon>eudicotyledons</taxon>
        <taxon>Gunneridae</taxon>
        <taxon>Pentapetalae</taxon>
        <taxon>rosids</taxon>
        <taxon>fabids</taxon>
        <taxon>Fabales</taxon>
        <taxon>Fabaceae</taxon>
        <taxon>Papilionoideae</taxon>
        <taxon>50 kb inversion clade</taxon>
        <taxon>genistoids sensu lato</taxon>
        <taxon>core genistoids</taxon>
        <taxon>Crotalarieae</taxon>
        <taxon>Crotalaria</taxon>
    </lineage>
</organism>
<evidence type="ECO:0000313" key="13">
    <source>
        <dbReference type="Proteomes" id="UP001372338"/>
    </source>
</evidence>
<evidence type="ECO:0000256" key="1">
    <source>
        <dbReference type="ARBA" id="ARBA00004141"/>
    </source>
</evidence>
<comment type="similarity">
    <text evidence="11">Belongs to the CemA family.</text>
</comment>
<evidence type="ECO:0000256" key="6">
    <source>
        <dbReference type="ARBA" id="ARBA00022781"/>
    </source>
</evidence>
<evidence type="ECO:0000256" key="5">
    <source>
        <dbReference type="ARBA" id="ARBA00022692"/>
    </source>
</evidence>
<dbReference type="GO" id="GO:1902600">
    <property type="term" value="P:proton transmembrane transport"/>
    <property type="evidence" value="ECO:0007669"/>
    <property type="project" value="UniProtKB-KW"/>
</dbReference>
<evidence type="ECO:0000256" key="8">
    <source>
        <dbReference type="ARBA" id="ARBA00022989"/>
    </source>
</evidence>
<keyword evidence="4" id="KW-0633">Potassium transport</keyword>
<dbReference type="InterPro" id="IPR004282">
    <property type="entry name" value="CemA"/>
</dbReference>